<keyword evidence="3" id="KW-1185">Reference proteome</keyword>
<dbReference type="EMBL" id="CP146598">
    <property type="protein sequence ID" value="WWY03214.1"/>
    <property type="molecule type" value="Genomic_DNA"/>
</dbReference>
<sequence length="115" mass="13307">MQFSDGLWLMDKAVKYFKKTWQADYQGMSIVVQNEWNLSRCREEVRINGRLVHHLDTPLDRAGLGRRLDFQENGIHIGIKLGSAWHMCGAACQILIDGRYYAGNRIVLFVPKKQN</sequence>
<evidence type="ECO:0000313" key="3">
    <source>
        <dbReference type="Proteomes" id="UP001149607"/>
    </source>
</evidence>
<dbReference type="EMBL" id="JAPQFL010000001">
    <property type="protein sequence ID" value="MDD9326794.1"/>
    <property type="molecule type" value="Genomic_DNA"/>
</dbReference>
<reference evidence="2" key="2">
    <citation type="submission" date="2024-02" db="EMBL/GenBank/DDBJ databases">
        <title>Neisseria leonii sp. nov.</title>
        <authorList>
            <person name="Boutroux M."/>
            <person name="Favre-Rochex S."/>
            <person name="Gorgette O."/>
            <person name="Touak G."/>
            <person name="Muhle E."/>
            <person name="Chesneau O."/>
            <person name="Clermont D."/>
            <person name="Rahi P."/>
        </authorList>
    </citation>
    <scope>NUCLEOTIDE SEQUENCE</scope>
    <source>
        <strain evidence="2">51.81</strain>
    </source>
</reference>
<organism evidence="1">
    <name type="scientific">Neisseria leonii</name>
    <dbReference type="NCBI Taxonomy" id="2995413"/>
    <lineage>
        <taxon>Bacteria</taxon>
        <taxon>Pseudomonadati</taxon>
        <taxon>Pseudomonadota</taxon>
        <taxon>Betaproteobacteria</taxon>
        <taxon>Neisseriales</taxon>
        <taxon>Neisseriaceae</taxon>
        <taxon>Neisseria</taxon>
    </lineage>
</organism>
<name>A0A9X4E0Y7_9NEIS</name>
<accession>A0A9X4E0Y7</accession>
<evidence type="ECO:0000313" key="2">
    <source>
        <dbReference type="EMBL" id="WWY03214.1"/>
    </source>
</evidence>
<evidence type="ECO:0000313" key="1">
    <source>
        <dbReference type="EMBL" id="MDD9326794.1"/>
    </source>
</evidence>
<dbReference type="RefSeq" id="WP_274584140.1">
    <property type="nucleotide sequence ID" value="NZ_CP145811.1"/>
</dbReference>
<dbReference type="Proteomes" id="UP001149607">
    <property type="component" value="Chromosome"/>
</dbReference>
<gene>
    <name evidence="1" type="ORF">ORY91_000162</name>
    <name evidence="2" type="ORF">V9W64_00175</name>
</gene>
<reference evidence="1" key="1">
    <citation type="submission" date="2022-10" db="EMBL/GenBank/DDBJ databases">
        <authorList>
            <person name="Boutroux M."/>
        </authorList>
    </citation>
    <scope>NUCLEOTIDE SEQUENCE</scope>
    <source>
        <strain evidence="1">51.81</strain>
    </source>
</reference>
<proteinExistence type="predicted"/>
<protein>
    <submittedName>
        <fullName evidence="1">Uncharacterized protein</fullName>
    </submittedName>
</protein>
<dbReference type="AlphaFoldDB" id="A0A9X4E0Y7"/>